<feature type="non-terminal residue" evidence="1">
    <location>
        <position position="1"/>
    </location>
</feature>
<feature type="non-terminal residue" evidence="1">
    <location>
        <position position="50"/>
    </location>
</feature>
<sequence>AVPLYDDSGAAPSTGPFVADLAFDDQDTSWEYAAGPVTWTLDQLTADQAS</sequence>
<organism evidence="1 2">
    <name type="scientific">Effrenium voratum</name>
    <dbReference type="NCBI Taxonomy" id="2562239"/>
    <lineage>
        <taxon>Eukaryota</taxon>
        <taxon>Sar</taxon>
        <taxon>Alveolata</taxon>
        <taxon>Dinophyceae</taxon>
        <taxon>Suessiales</taxon>
        <taxon>Symbiodiniaceae</taxon>
        <taxon>Effrenium</taxon>
    </lineage>
</organism>
<proteinExistence type="predicted"/>
<comment type="caution">
    <text evidence="1">The sequence shown here is derived from an EMBL/GenBank/DDBJ whole genome shotgun (WGS) entry which is preliminary data.</text>
</comment>
<evidence type="ECO:0000313" key="1">
    <source>
        <dbReference type="EMBL" id="CAJ1386307.1"/>
    </source>
</evidence>
<dbReference type="EMBL" id="CAUJNA010001352">
    <property type="protein sequence ID" value="CAJ1386307.1"/>
    <property type="molecule type" value="Genomic_DNA"/>
</dbReference>
<keyword evidence="2" id="KW-1185">Reference proteome</keyword>
<protein>
    <submittedName>
        <fullName evidence="1">Uncharacterized protein</fullName>
    </submittedName>
</protein>
<evidence type="ECO:0000313" key="2">
    <source>
        <dbReference type="Proteomes" id="UP001178507"/>
    </source>
</evidence>
<dbReference type="AlphaFoldDB" id="A0AA36IEK2"/>
<accession>A0AA36IEK2</accession>
<reference evidence="1" key="1">
    <citation type="submission" date="2023-08" db="EMBL/GenBank/DDBJ databases">
        <authorList>
            <person name="Chen Y."/>
            <person name="Shah S."/>
            <person name="Dougan E. K."/>
            <person name="Thang M."/>
            <person name="Chan C."/>
        </authorList>
    </citation>
    <scope>NUCLEOTIDE SEQUENCE</scope>
</reference>
<gene>
    <name evidence="1" type="ORF">EVOR1521_LOCUS12704</name>
</gene>
<name>A0AA36IEK2_9DINO</name>
<dbReference type="Proteomes" id="UP001178507">
    <property type="component" value="Unassembled WGS sequence"/>
</dbReference>